<keyword evidence="5" id="KW-0571">Peptide transport</keyword>
<accession>A0A4R3L526</accession>
<dbReference type="InterPro" id="IPR030678">
    <property type="entry name" value="Peptide/Ni-bd"/>
</dbReference>
<keyword evidence="8" id="KW-1185">Reference proteome</keyword>
<evidence type="ECO:0000256" key="1">
    <source>
        <dbReference type="ARBA" id="ARBA00004196"/>
    </source>
</evidence>
<protein>
    <submittedName>
        <fullName evidence="7">Dipeptide transport system substrate-binding protein</fullName>
    </submittedName>
</protein>
<gene>
    <name evidence="7" type="ORF">EDD58_103136</name>
</gene>
<reference evidence="7 8" key="1">
    <citation type="submission" date="2019-03" db="EMBL/GenBank/DDBJ databases">
        <title>Genomic Encyclopedia of Type Strains, Phase IV (KMG-IV): sequencing the most valuable type-strain genomes for metagenomic binning, comparative biology and taxonomic classification.</title>
        <authorList>
            <person name="Goeker M."/>
        </authorList>
    </citation>
    <scope>NUCLEOTIDE SEQUENCE [LARGE SCALE GENOMIC DNA]</scope>
    <source>
        <strain evidence="7 8">DSM 45707</strain>
    </source>
</reference>
<dbReference type="SUPFAM" id="SSF53850">
    <property type="entry name" value="Periplasmic binding protein-like II"/>
    <property type="match status" value="1"/>
</dbReference>
<comment type="similarity">
    <text evidence="2">Belongs to the bacterial solute-binding protein 5 family.</text>
</comment>
<dbReference type="AlphaFoldDB" id="A0A4R3L526"/>
<dbReference type="PROSITE" id="PS51257">
    <property type="entry name" value="PROKAR_LIPOPROTEIN"/>
    <property type="match status" value="1"/>
</dbReference>
<feature type="domain" description="Solute-binding protein family 5" evidence="6">
    <location>
        <begin position="74"/>
        <end position="451"/>
    </location>
</feature>
<dbReference type="Gene3D" id="3.90.76.10">
    <property type="entry name" value="Dipeptide-binding Protein, Domain 1"/>
    <property type="match status" value="1"/>
</dbReference>
<dbReference type="GO" id="GO:1904680">
    <property type="term" value="F:peptide transmembrane transporter activity"/>
    <property type="evidence" value="ECO:0007669"/>
    <property type="project" value="TreeGrafter"/>
</dbReference>
<evidence type="ECO:0000256" key="5">
    <source>
        <dbReference type="ARBA" id="ARBA00022856"/>
    </source>
</evidence>
<dbReference type="GO" id="GO:0043190">
    <property type="term" value="C:ATP-binding cassette (ABC) transporter complex"/>
    <property type="evidence" value="ECO:0007669"/>
    <property type="project" value="InterPro"/>
</dbReference>
<keyword evidence="4" id="KW-0732">Signal</keyword>
<sequence length="531" mass="59576">MKRMWILSFILLFTIGSILTGCSSDAGNSAEKVLKLNLGGEPSSLDPAQAFDEDSLDVTNALFEGLMKLDQNHQPQPAVAKEVQTSPDGLTYTFKLNQTQWSNGEPVTAHDFEYAWKRVLDPQEAADPAFLLYFIKGAEEYNTGKGKVDQVEVKALDESTLEVKLARPTPSFLQLVSYPVYFPINKKVAESNKNLYNEASTYVSNGPFKMSEWKHDDRVKLVKNDHYHKKDLVKLSGIQFSMVSDGKTVYSLFQTKELDVVGKGILPSDLVGSLIKSGEIKTSDGNGLSFFRLNVQKAPFTNAKVRKAFSLALDRKLITERIVGGGEKPAYAYVAPSVPNQFREKGGSLIQEAQFEEAKKLLAEGMQEEGWAKLPPVTLLYSNSSDKNKTLAEAIQEMYRKNLGVDVALQAKEKKVYFDDQRNKNYIMTTSSFLADYNDAYNYLESFQTNHSMNRTGWSHPQYDELMKKAANTGNVEERDQYLHQAEKILFDEAPVFPLYYYNSGALEQKGVTGILRHPVGPSDYSQADKQ</sequence>
<keyword evidence="3" id="KW-0813">Transport</keyword>
<evidence type="ECO:0000256" key="2">
    <source>
        <dbReference type="ARBA" id="ARBA00005695"/>
    </source>
</evidence>
<keyword evidence="5" id="KW-0653">Protein transport</keyword>
<dbReference type="Gene3D" id="3.10.105.10">
    <property type="entry name" value="Dipeptide-binding Protein, Domain 3"/>
    <property type="match status" value="1"/>
</dbReference>
<dbReference type="CDD" id="cd08504">
    <property type="entry name" value="PBP2_OppA"/>
    <property type="match status" value="1"/>
</dbReference>
<proteinExistence type="inferred from homology"/>
<dbReference type="RefSeq" id="WP_131924110.1">
    <property type="nucleotide sequence ID" value="NZ_SMAG01000003.1"/>
</dbReference>
<evidence type="ECO:0000256" key="4">
    <source>
        <dbReference type="ARBA" id="ARBA00022729"/>
    </source>
</evidence>
<evidence type="ECO:0000313" key="8">
    <source>
        <dbReference type="Proteomes" id="UP000294937"/>
    </source>
</evidence>
<dbReference type="PANTHER" id="PTHR30290:SF79">
    <property type="entry name" value="DIPEPTIDE-BINDING PROTEIN DPPE"/>
    <property type="match status" value="1"/>
</dbReference>
<comment type="caution">
    <text evidence="7">The sequence shown here is derived from an EMBL/GenBank/DDBJ whole genome shotgun (WGS) entry which is preliminary data.</text>
</comment>
<dbReference type="GO" id="GO:0015833">
    <property type="term" value="P:peptide transport"/>
    <property type="evidence" value="ECO:0007669"/>
    <property type="project" value="UniProtKB-KW"/>
</dbReference>
<dbReference type="Gene3D" id="3.40.190.10">
    <property type="entry name" value="Periplasmic binding protein-like II"/>
    <property type="match status" value="1"/>
</dbReference>
<dbReference type="OrthoDB" id="9801912at2"/>
<organism evidence="7 8">
    <name type="scientific">Hazenella coriacea</name>
    <dbReference type="NCBI Taxonomy" id="1179467"/>
    <lineage>
        <taxon>Bacteria</taxon>
        <taxon>Bacillati</taxon>
        <taxon>Bacillota</taxon>
        <taxon>Bacilli</taxon>
        <taxon>Bacillales</taxon>
        <taxon>Thermoactinomycetaceae</taxon>
        <taxon>Hazenella</taxon>
    </lineage>
</organism>
<evidence type="ECO:0000313" key="7">
    <source>
        <dbReference type="EMBL" id="TCS94719.1"/>
    </source>
</evidence>
<evidence type="ECO:0000259" key="6">
    <source>
        <dbReference type="Pfam" id="PF00496"/>
    </source>
</evidence>
<dbReference type="EMBL" id="SMAG01000003">
    <property type="protein sequence ID" value="TCS94719.1"/>
    <property type="molecule type" value="Genomic_DNA"/>
</dbReference>
<name>A0A4R3L526_9BACL</name>
<dbReference type="PANTHER" id="PTHR30290">
    <property type="entry name" value="PERIPLASMIC BINDING COMPONENT OF ABC TRANSPORTER"/>
    <property type="match status" value="1"/>
</dbReference>
<dbReference type="InterPro" id="IPR039424">
    <property type="entry name" value="SBP_5"/>
</dbReference>
<dbReference type="InterPro" id="IPR000914">
    <property type="entry name" value="SBP_5_dom"/>
</dbReference>
<dbReference type="FunFam" id="3.90.76.10:FF:000001">
    <property type="entry name" value="Oligopeptide ABC transporter substrate-binding protein"/>
    <property type="match status" value="1"/>
</dbReference>
<dbReference type="GO" id="GO:0030288">
    <property type="term" value="C:outer membrane-bounded periplasmic space"/>
    <property type="evidence" value="ECO:0007669"/>
    <property type="project" value="UniProtKB-ARBA"/>
</dbReference>
<dbReference type="FunFam" id="3.10.105.10:FF:000001">
    <property type="entry name" value="Oligopeptide ABC transporter, oligopeptide-binding protein"/>
    <property type="match status" value="1"/>
</dbReference>
<dbReference type="Proteomes" id="UP000294937">
    <property type="component" value="Unassembled WGS sequence"/>
</dbReference>
<dbReference type="Pfam" id="PF00496">
    <property type="entry name" value="SBP_bac_5"/>
    <property type="match status" value="1"/>
</dbReference>
<dbReference type="PIRSF" id="PIRSF002741">
    <property type="entry name" value="MppA"/>
    <property type="match status" value="1"/>
</dbReference>
<evidence type="ECO:0000256" key="3">
    <source>
        <dbReference type="ARBA" id="ARBA00022448"/>
    </source>
</evidence>
<comment type="subcellular location">
    <subcellularLocation>
        <location evidence="1">Cell envelope</location>
    </subcellularLocation>
</comment>